<reference evidence="5" key="1">
    <citation type="submission" date="2021-04" db="EMBL/GenBank/DDBJ databases">
        <authorList>
            <consortium name="Molecular Ecology Group"/>
        </authorList>
    </citation>
    <scope>NUCLEOTIDE SEQUENCE</scope>
</reference>
<dbReference type="InterPro" id="IPR035914">
    <property type="entry name" value="Sperma_CUB_dom_sf"/>
</dbReference>
<dbReference type="SMART" id="SM00042">
    <property type="entry name" value="CUB"/>
    <property type="match status" value="1"/>
</dbReference>
<dbReference type="EMBL" id="CAJHNH020008575">
    <property type="protein sequence ID" value="CAG5136819.1"/>
    <property type="molecule type" value="Genomic_DNA"/>
</dbReference>
<dbReference type="OrthoDB" id="6051894at2759"/>
<dbReference type="SUPFAM" id="SSF49854">
    <property type="entry name" value="Spermadhesin, CUB domain"/>
    <property type="match status" value="1"/>
</dbReference>
<organism evidence="5 6">
    <name type="scientific">Candidula unifasciata</name>
    <dbReference type="NCBI Taxonomy" id="100452"/>
    <lineage>
        <taxon>Eukaryota</taxon>
        <taxon>Metazoa</taxon>
        <taxon>Spiralia</taxon>
        <taxon>Lophotrochozoa</taxon>
        <taxon>Mollusca</taxon>
        <taxon>Gastropoda</taxon>
        <taxon>Heterobranchia</taxon>
        <taxon>Euthyneura</taxon>
        <taxon>Panpulmonata</taxon>
        <taxon>Eupulmonata</taxon>
        <taxon>Stylommatophora</taxon>
        <taxon>Helicina</taxon>
        <taxon>Helicoidea</taxon>
        <taxon>Geomitridae</taxon>
        <taxon>Candidula</taxon>
    </lineage>
</organism>
<proteinExistence type="predicted"/>
<dbReference type="Proteomes" id="UP000678393">
    <property type="component" value="Unassembled WGS sequence"/>
</dbReference>
<comment type="caution">
    <text evidence="5">The sequence shown here is derived from an EMBL/GenBank/DDBJ whole genome shotgun (WGS) entry which is preliminary data.</text>
</comment>
<comment type="caution">
    <text evidence="3">Lacks conserved residue(s) required for the propagation of feature annotation.</text>
</comment>
<feature type="domain" description="CUB" evidence="4">
    <location>
        <begin position="3"/>
        <end position="127"/>
    </location>
</feature>
<keyword evidence="6" id="KW-1185">Reference proteome</keyword>
<name>A0A8S4A4T3_9EUPU</name>
<evidence type="ECO:0000313" key="5">
    <source>
        <dbReference type="EMBL" id="CAG5136819.1"/>
    </source>
</evidence>
<dbReference type="CDD" id="cd00041">
    <property type="entry name" value="CUB"/>
    <property type="match status" value="1"/>
</dbReference>
<keyword evidence="1" id="KW-0677">Repeat</keyword>
<sequence length="161" mass="17560">SPCDGSPEALTVDYTAKKVYSPGYPARYDNNLNCEWLLEAGAGVRPGFGIQLATLELELDPSYVTNVGECDDFLELFEAPSNPGPSLGRWCGRALKIVKSMATTLTLRFSTNGLYTGRGFVIEYSLIRIGSAECLPGRTTPVHVGRAPLYESFEVKSSENR</sequence>
<gene>
    <name evidence="5" type="ORF">CUNI_LOCUS22377</name>
</gene>
<dbReference type="InterPro" id="IPR000859">
    <property type="entry name" value="CUB_dom"/>
</dbReference>
<dbReference type="PANTHER" id="PTHR24251">
    <property type="entry name" value="OVOCHYMASE-RELATED"/>
    <property type="match status" value="1"/>
</dbReference>
<evidence type="ECO:0000256" key="2">
    <source>
        <dbReference type="ARBA" id="ARBA00023157"/>
    </source>
</evidence>
<accession>A0A8S4A4T3</accession>
<dbReference type="Pfam" id="PF00431">
    <property type="entry name" value="CUB"/>
    <property type="match status" value="1"/>
</dbReference>
<feature type="non-terminal residue" evidence="5">
    <location>
        <position position="161"/>
    </location>
</feature>
<keyword evidence="2" id="KW-1015">Disulfide bond</keyword>
<dbReference type="PROSITE" id="PS01180">
    <property type="entry name" value="CUB"/>
    <property type="match status" value="1"/>
</dbReference>
<evidence type="ECO:0000313" key="6">
    <source>
        <dbReference type="Proteomes" id="UP000678393"/>
    </source>
</evidence>
<evidence type="ECO:0000256" key="3">
    <source>
        <dbReference type="PROSITE-ProRule" id="PRU00059"/>
    </source>
</evidence>
<dbReference type="Gene3D" id="2.60.120.290">
    <property type="entry name" value="Spermadhesin, CUB domain"/>
    <property type="match status" value="1"/>
</dbReference>
<protein>
    <recommendedName>
        <fullName evidence="4">CUB domain-containing protein</fullName>
    </recommendedName>
</protein>
<evidence type="ECO:0000256" key="1">
    <source>
        <dbReference type="ARBA" id="ARBA00022737"/>
    </source>
</evidence>
<dbReference type="AlphaFoldDB" id="A0A8S4A4T3"/>
<evidence type="ECO:0000259" key="4">
    <source>
        <dbReference type="PROSITE" id="PS01180"/>
    </source>
</evidence>